<dbReference type="GO" id="GO:0007365">
    <property type="term" value="P:periodic partitioning"/>
    <property type="evidence" value="ECO:0007669"/>
    <property type="project" value="UniProtKB-ARBA"/>
</dbReference>
<evidence type="ECO:0000256" key="1">
    <source>
        <dbReference type="ARBA" id="ARBA00004123"/>
    </source>
</evidence>
<evidence type="ECO:0000256" key="6">
    <source>
        <dbReference type="ARBA" id="ARBA00023125"/>
    </source>
</evidence>
<dbReference type="GO" id="GO:0000978">
    <property type="term" value="F:RNA polymerase II cis-regulatory region sequence-specific DNA binding"/>
    <property type="evidence" value="ECO:0007669"/>
    <property type="project" value="TreeGrafter"/>
</dbReference>
<dbReference type="OrthoDB" id="3225452at2759"/>
<evidence type="ECO:0000259" key="14">
    <source>
        <dbReference type="PROSITE" id="PS51057"/>
    </source>
</evidence>
<dbReference type="InParanoid" id="A0A7R8UZQ9"/>
<dbReference type="PANTHER" id="PTHR45636">
    <property type="entry name" value="PAIRED BOX PROTEIN PAX-6-RELATED-RELATED"/>
    <property type="match status" value="1"/>
</dbReference>
<keyword evidence="8" id="KW-0804">Transcription</keyword>
<dbReference type="InterPro" id="IPR036388">
    <property type="entry name" value="WH-like_DNA-bd_sf"/>
</dbReference>
<reference evidence="15 16" key="1">
    <citation type="submission" date="2020-11" db="EMBL/GenBank/DDBJ databases">
        <authorList>
            <person name="Wallbank WR R."/>
            <person name="Pardo Diaz C."/>
            <person name="Kozak K."/>
            <person name="Martin S."/>
            <person name="Jiggins C."/>
            <person name="Moest M."/>
            <person name="Warren A I."/>
            <person name="Generalovic N T."/>
            <person name="Byers J.R.P. K."/>
            <person name="Montejo-Kovacevich G."/>
            <person name="Yen C E."/>
        </authorList>
    </citation>
    <scope>NUCLEOTIDE SEQUENCE [LARGE SCALE GENOMIC DNA]</scope>
</reference>
<name>A0A7R8UZQ9_HERIL</name>
<evidence type="ECO:0000256" key="3">
    <source>
        <dbReference type="ARBA" id="ARBA00022473"/>
    </source>
</evidence>
<comment type="similarity">
    <text evidence="2">Belongs to the paired homeobox family.</text>
</comment>
<dbReference type="CDD" id="cd00131">
    <property type="entry name" value="PAX"/>
    <property type="match status" value="1"/>
</dbReference>
<dbReference type="InterPro" id="IPR043565">
    <property type="entry name" value="PAX_fam"/>
</dbReference>
<gene>
    <name evidence="15" type="ORF">HERILL_LOCUS12112</name>
</gene>
<dbReference type="EMBL" id="LR899012">
    <property type="protein sequence ID" value="CAD7089571.1"/>
    <property type="molecule type" value="Genomic_DNA"/>
</dbReference>
<keyword evidence="6 10" id="KW-0238">DNA-binding</keyword>
<dbReference type="PROSITE" id="PS00027">
    <property type="entry name" value="HOMEOBOX_1"/>
    <property type="match status" value="1"/>
</dbReference>
<dbReference type="GO" id="GO:0009791">
    <property type="term" value="P:post-embryonic development"/>
    <property type="evidence" value="ECO:0007669"/>
    <property type="project" value="UniProtKB-ARBA"/>
</dbReference>
<dbReference type="SMART" id="SM00389">
    <property type="entry name" value="HOX"/>
    <property type="match status" value="1"/>
</dbReference>
<dbReference type="Proteomes" id="UP000594454">
    <property type="component" value="Chromosome 4"/>
</dbReference>
<dbReference type="GO" id="GO:0000981">
    <property type="term" value="F:DNA-binding transcription factor activity, RNA polymerase II-specific"/>
    <property type="evidence" value="ECO:0007669"/>
    <property type="project" value="InterPro"/>
</dbReference>
<dbReference type="SUPFAM" id="SSF46689">
    <property type="entry name" value="Homeodomain-like"/>
    <property type="match status" value="2"/>
</dbReference>
<dbReference type="Pfam" id="PF00046">
    <property type="entry name" value="Homeodomain"/>
    <property type="match status" value="1"/>
</dbReference>
<evidence type="ECO:0000313" key="15">
    <source>
        <dbReference type="EMBL" id="CAD7089571.1"/>
    </source>
</evidence>
<evidence type="ECO:0000256" key="8">
    <source>
        <dbReference type="ARBA" id="ARBA00023163"/>
    </source>
</evidence>
<evidence type="ECO:0000256" key="12">
    <source>
        <dbReference type="SAM" id="MobiDB-lite"/>
    </source>
</evidence>
<dbReference type="SMART" id="SM00351">
    <property type="entry name" value="PAX"/>
    <property type="match status" value="1"/>
</dbReference>
<dbReference type="Gene3D" id="1.10.10.60">
    <property type="entry name" value="Homeodomain-like"/>
    <property type="match status" value="1"/>
</dbReference>
<keyword evidence="16" id="KW-1185">Reference proteome</keyword>
<evidence type="ECO:0000313" key="16">
    <source>
        <dbReference type="Proteomes" id="UP000594454"/>
    </source>
</evidence>
<evidence type="ECO:0000256" key="9">
    <source>
        <dbReference type="ARBA" id="ARBA00023242"/>
    </source>
</evidence>
<dbReference type="PROSITE" id="PS00034">
    <property type="entry name" value="PAIRED_1"/>
    <property type="match status" value="1"/>
</dbReference>
<feature type="domain" description="Paired" evidence="14">
    <location>
        <begin position="19"/>
        <end position="145"/>
    </location>
</feature>
<dbReference type="CDD" id="cd00086">
    <property type="entry name" value="homeodomain"/>
    <property type="match status" value="1"/>
</dbReference>
<comment type="subcellular location">
    <subcellularLocation>
        <location evidence="1 10 11">Nucleus</location>
    </subcellularLocation>
</comment>
<keyword evidence="7 10" id="KW-0371">Homeobox</keyword>
<dbReference type="FunFam" id="1.10.10.10:FF:000003">
    <property type="entry name" value="Paired box protein Pax-6"/>
    <property type="match status" value="1"/>
</dbReference>
<dbReference type="InterPro" id="IPR017970">
    <property type="entry name" value="Homeobox_CS"/>
</dbReference>
<keyword evidence="5" id="KW-0805">Transcription regulation</keyword>
<feature type="region of interest" description="Disordered" evidence="12">
    <location>
        <begin position="306"/>
        <end position="342"/>
    </location>
</feature>
<dbReference type="GO" id="GO:0005634">
    <property type="term" value="C:nucleus"/>
    <property type="evidence" value="ECO:0007669"/>
    <property type="project" value="UniProtKB-SubCell"/>
</dbReference>
<sequence>MAVSSLNMTPYLSGYPFQGQGRVNQLGGVFINGRPLPNHIRLQIVEMAGAGVRPCVISRRLRVSHGCVSKILNRYQETGSIRPGVIGGSKPRVATPEIETRIEELKQQNPGIFSWEIRAKLIEEGICDKNTAPSVSSITRLLRGGKRDDIGTGGNHSIDGILGSSCEDSDIESEPGIQLKRKQRRCRTTFSGEQLEELERAFSRTQYPDVYTREELAQKTKLTEARVQVWFSNRRARMRKQLTSQQLSAFNSTLPGFAASQYPQHNNPSDMGAAASFASSMQPWQPSYNNAHNSAGYNNHLNNSSMLGSTASLSPPSSTMSSMSLSPPHGQTPPLMTSSPTSAPATYNYTTITETAAHQGYGSSPYGVSGATSTTSAGDFGAQYRSHMHHQSKFTTPEWDNFSAFFSSSHMNPYGSHHGTVSEAKSGYPYFGQLSGLEMSRVH</sequence>
<dbReference type="FunFam" id="1.10.10.60:FF:000679">
    <property type="entry name" value="Homeobox protein aristaless"/>
    <property type="match status" value="1"/>
</dbReference>
<dbReference type="OMA" id="AFNSQYP"/>
<dbReference type="InterPro" id="IPR001523">
    <property type="entry name" value="Paired_dom"/>
</dbReference>
<protein>
    <recommendedName>
        <fullName evidence="17">Protein gooseberry</fullName>
    </recommendedName>
</protein>
<evidence type="ECO:0000256" key="2">
    <source>
        <dbReference type="ARBA" id="ARBA00005733"/>
    </source>
</evidence>
<dbReference type="PROSITE" id="PS51057">
    <property type="entry name" value="PAIRED_2"/>
    <property type="match status" value="1"/>
</dbReference>
<evidence type="ECO:0000256" key="4">
    <source>
        <dbReference type="ARBA" id="ARBA00022724"/>
    </source>
</evidence>
<evidence type="ECO:0000256" key="7">
    <source>
        <dbReference type="ARBA" id="ARBA00023155"/>
    </source>
</evidence>
<evidence type="ECO:0000256" key="5">
    <source>
        <dbReference type="ARBA" id="ARBA00023015"/>
    </source>
</evidence>
<evidence type="ECO:0008006" key="17">
    <source>
        <dbReference type="Google" id="ProtNLM"/>
    </source>
</evidence>
<evidence type="ECO:0000256" key="10">
    <source>
        <dbReference type="PROSITE-ProRule" id="PRU00108"/>
    </source>
</evidence>
<keyword evidence="3" id="KW-0217">Developmental protein</keyword>
<evidence type="ECO:0000259" key="13">
    <source>
        <dbReference type="PROSITE" id="PS50071"/>
    </source>
</evidence>
<dbReference type="InterPro" id="IPR009057">
    <property type="entry name" value="Homeodomain-like_sf"/>
</dbReference>
<dbReference type="InterPro" id="IPR043182">
    <property type="entry name" value="PAIRED_DNA-bd_dom"/>
</dbReference>
<dbReference type="Pfam" id="PF00292">
    <property type="entry name" value="PAX"/>
    <property type="match status" value="1"/>
</dbReference>
<organism evidence="15 16">
    <name type="scientific">Hermetia illucens</name>
    <name type="common">Black soldier fly</name>
    <dbReference type="NCBI Taxonomy" id="343691"/>
    <lineage>
        <taxon>Eukaryota</taxon>
        <taxon>Metazoa</taxon>
        <taxon>Ecdysozoa</taxon>
        <taxon>Arthropoda</taxon>
        <taxon>Hexapoda</taxon>
        <taxon>Insecta</taxon>
        <taxon>Pterygota</taxon>
        <taxon>Neoptera</taxon>
        <taxon>Endopterygota</taxon>
        <taxon>Diptera</taxon>
        <taxon>Brachycera</taxon>
        <taxon>Stratiomyomorpha</taxon>
        <taxon>Stratiomyidae</taxon>
        <taxon>Hermetiinae</taxon>
        <taxon>Hermetia</taxon>
    </lineage>
</organism>
<dbReference type="AlphaFoldDB" id="A0A7R8UZQ9"/>
<feature type="compositionally biased region" description="Low complexity" evidence="12">
    <location>
        <begin position="309"/>
        <end position="328"/>
    </location>
</feature>
<dbReference type="Gene3D" id="1.10.10.10">
    <property type="entry name" value="Winged helix-like DNA-binding domain superfamily/Winged helix DNA-binding domain"/>
    <property type="match status" value="2"/>
</dbReference>
<accession>A0A7R8UZQ9</accession>
<dbReference type="FunCoup" id="A0A7R8UZQ9">
    <property type="interactions" value="24"/>
</dbReference>
<dbReference type="InterPro" id="IPR001356">
    <property type="entry name" value="HD"/>
</dbReference>
<evidence type="ECO:0000256" key="11">
    <source>
        <dbReference type="RuleBase" id="RU000682"/>
    </source>
</evidence>
<dbReference type="FunFam" id="1.10.10.10:FF:000031">
    <property type="entry name" value="Paired box protein Pax-7"/>
    <property type="match status" value="1"/>
</dbReference>
<dbReference type="PRINTS" id="PR00027">
    <property type="entry name" value="PAIREDBOX"/>
</dbReference>
<proteinExistence type="inferred from homology"/>
<dbReference type="PROSITE" id="PS50071">
    <property type="entry name" value="HOMEOBOX_2"/>
    <property type="match status" value="1"/>
</dbReference>
<feature type="DNA-binding region" description="Homeobox" evidence="10">
    <location>
        <begin position="183"/>
        <end position="242"/>
    </location>
</feature>
<feature type="domain" description="Homeobox" evidence="13">
    <location>
        <begin position="181"/>
        <end position="241"/>
    </location>
</feature>
<dbReference type="PANTHER" id="PTHR45636:SF3">
    <property type="entry name" value="PROTEIN GOOSEBERRY-RELATED"/>
    <property type="match status" value="1"/>
</dbReference>
<keyword evidence="4" id="KW-0563">Paired box</keyword>
<keyword evidence="9 10" id="KW-0539">Nucleus</keyword>